<gene>
    <name evidence="2" type="ORF">ALC57_11456</name>
</gene>
<dbReference type="EMBL" id="KQ980390">
    <property type="protein sequence ID" value="KYN16245.1"/>
    <property type="molecule type" value="Genomic_DNA"/>
</dbReference>
<dbReference type="Proteomes" id="UP000078492">
    <property type="component" value="Unassembled WGS sequence"/>
</dbReference>
<accession>A0A195DTJ2</accession>
<sequence length="70" mass="7658">PIRNRGPVGGPGSAEFIRQMIKCVRDRDLGFFLGVVTNSLTRSLSIEKTQGESKGTPRRGLRATQGLEFP</sequence>
<name>A0A195DTJ2_9HYME</name>
<reference evidence="2 3" key="1">
    <citation type="submission" date="2015-09" db="EMBL/GenBank/DDBJ databases">
        <title>Trachymyrmex cornetzi WGS genome.</title>
        <authorList>
            <person name="Nygaard S."/>
            <person name="Hu H."/>
            <person name="Boomsma J."/>
            <person name="Zhang G."/>
        </authorList>
    </citation>
    <scope>NUCLEOTIDE SEQUENCE [LARGE SCALE GENOMIC DNA]</scope>
    <source>
        <strain evidence="2">Tcor2-1</strain>
        <tissue evidence="2">Whole body</tissue>
    </source>
</reference>
<feature type="non-terminal residue" evidence="2">
    <location>
        <position position="1"/>
    </location>
</feature>
<evidence type="ECO:0000313" key="3">
    <source>
        <dbReference type="Proteomes" id="UP000078492"/>
    </source>
</evidence>
<proteinExistence type="predicted"/>
<evidence type="ECO:0000313" key="2">
    <source>
        <dbReference type="EMBL" id="KYN16245.1"/>
    </source>
</evidence>
<dbReference type="AlphaFoldDB" id="A0A195DTJ2"/>
<protein>
    <submittedName>
        <fullName evidence="2">Uncharacterized protein</fullName>
    </submittedName>
</protein>
<keyword evidence="3" id="KW-1185">Reference proteome</keyword>
<organism evidence="2 3">
    <name type="scientific">Trachymyrmex cornetzi</name>
    <dbReference type="NCBI Taxonomy" id="471704"/>
    <lineage>
        <taxon>Eukaryota</taxon>
        <taxon>Metazoa</taxon>
        <taxon>Ecdysozoa</taxon>
        <taxon>Arthropoda</taxon>
        <taxon>Hexapoda</taxon>
        <taxon>Insecta</taxon>
        <taxon>Pterygota</taxon>
        <taxon>Neoptera</taxon>
        <taxon>Endopterygota</taxon>
        <taxon>Hymenoptera</taxon>
        <taxon>Apocrita</taxon>
        <taxon>Aculeata</taxon>
        <taxon>Formicoidea</taxon>
        <taxon>Formicidae</taxon>
        <taxon>Myrmicinae</taxon>
        <taxon>Trachymyrmex</taxon>
    </lineage>
</organism>
<evidence type="ECO:0000256" key="1">
    <source>
        <dbReference type="SAM" id="MobiDB-lite"/>
    </source>
</evidence>
<feature type="region of interest" description="Disordered" evidence="1">
    <location>
        <begin position="46"/>
        <end position="70"/>
    </location>
</feature>